<dbReference type="Pfam" id="PF01408">
    <property type="entry name" value="GFO_IDH_MocA"/>
    <property type="match status" value="1"/>
</dbReference>
<dbReference type="InterPro" id="IPR036291">
    <property type="entry name" value="NAD(P)-bd_dom_sf"/>
</dbReference>
<dbReference type="PANTHER" id="PTHR43818">
    <property type="entry name" value="BCDNA.GH03377"/>
    <property type="match status" value="1"/>
</dbReference>
<evidence type="ECO:0000313" key="5">
    <source>
        <dbReference type="Proteomes" id="UP000000925"/>
    </source>
</evidence>
<dbReference type="Proteomes" id="UP000000925">
    <property type="component" value="Chromosome"/>
</dbReference>
<evidence type="ECO:0000259" key="2">
    <source>
        <dbReference type="Pfam" id="PF01408"/>
    </source>
</evidence>
<gene>
    <name evidence="4" type="ordered locus">Caka_2922</name>
</gene>
<evidence type="ECO:0000259" key="3">
    <source>
        <dbReference type="Pfam" id="PF22725"/>
    </source>
</evidence>
<accession>D5ER91</accession>
<organism evidence="4 5">
    <name type="scientific">Coraliomargarita akajimensis (strain DSM 45221 / IAM 15411 / JCM 23193 / KCTC 12865 / 04OKA010-24)</name>
    <dbReference type="NCBI Taxonomy" id="583355"/>
    <lineage>
        <taxon>Bacteria</taxon>
        <taxon>Pseudomonadati</taxon>
        <taxon>Verrucomicrobiota</taxon>
        <taxon>Opitutia</taxon>
        <taxon>Puniceicoccales</taxon>
        <taxon>Coraliomargaritaceae</taxon>
        <taxon>Coraliomargarita</taxon>
    </lineage>
</organism>
<dbReference type="Gene3D" id="3.30.360.10">
    <property type="entry name" value="Dihydrodipicolinate Reductase, domain 2"/>
    <property type="match status" value="1"/>
</dbReference>
<dbReference type="RefSeq" id="WP_013044653.1">
    <property type="nucleotide sequence ID" value="NC_014008.1"/>
</dbReference>
<reference evidence="4 5" key="1">
    <citation type="journal article" date="2010" name="Stand. Genomic Sci.">
        <title>Complete genome sequence of Coraliomargarita akajimensis type strain (04OKA010-24).</title>
        <authorList>
            <person name="Mavromatis K."/>
            <person name="Abt B."/>
            <person name="Brambilla E."/>
            <person name="Lapidus A."/>
            <person name="Copeland A."/>
            <person name="Deshpande S."/>
            <person name="Nolan M."/>
            <person name="Lucas S."/>
            <person name="Tice H."/>
            <person name="Cheng J.F."/>
            <person name="Han C."/>
            <person name="Detter J.C."/>
            <person name="Woyke T."/>
            <person name="Goodwin L."/>
            <person name="Pitluck S."/>
            <person name="Held B."/>
            <person name="Brettin T."/>
            <person name="Tapia R."/>
            <person name="Ivanova N."/>
            <person name="Mikhailova N."/>
            <person name="Pati A."/>
            <person name="Liolios K."/>
            <person name="Chen A."/>
            <person name="Palaniappan K."/>
            <person name="Land M."/>
            <person name="Hauser L."/>
            <person name="Chang Y.J."/>
            <person name="Jeffries C.D."/>
            <person name="Rohde M."/>
            <person name="Goker M."/>
            <person name="Bristow J."/>
            <person name="Eisen J.A."/>
            <person name="Markowitz V."/>
            <person name="Hugenholtz P."/>
            <person name="Klenk H.P."/>
            <person name="Kyrpides N.C."/>
        </authorList>
    </citation>
    <scope>NUCLEOTIDE SEQUENCE [LARGE SCALE GENOMIC DNA]</scope>
    <source>
        <strain evidence="5">DSM 45221 / IAM 15411 / JCM 23193 / KCTC 12865</strain>
    </source>
</reference>
<proteinExistence type="predicted"/>
<name>D5ER91_CORAD</name>
<evidence type="ECO:0000256" key="1">
    <source>
        <dbReference type="ARBA" id="ARBA00023002"/>
    </source>
</evidence>
<feature type="domain" description="Gfo/Idh/MocA-like oxidoreductase N-terminal" evidence="2">
    <location>
        <begin position="45"/>
        <end position="169"/>
    </location>
</feature>
<dbReference type="InterPro" id="IPR050463">
    <property type="entry name" value="Gfo/Idh/MocA_oxidrdct_glycsds"/>
</dbReference>
<dbReference type="InterPro" id="IPR019546">
    <property type="entry name" value="TAT_signal_bac_arc"/>
</dbReference>
<dbReference type="SUPFAM" id="SSF55347">
    <property type="entry name" value="Glyceraldehyde-3-phosphate dehydrogenase-like, C-terminal domain"/>
    <property type="match status" value="1"/>
</dbReference>
<dbReference type="NCBIfam" id="TIGR01409">
    <property type="entry name" value="TAT_signal_seq"/>
    <property type="match status" value="1"/>
</dbReference>
<evidence type="ECO:0000313" key="4">
    <source>
        <dbReference type="EMBL" id="ADE55935.1"/>
    </source>
</evidence>
<protein>
    <submittedName>
        <fullName evidence="4">Oxidoreductase domain protein</fullName>
    </submittedName>
</protein>
<keyword evidence="5" id="KW-1185">Reference proteome</keyword>
<dbReference type="HOGENOM" id="CLU_023194_24_1_0"/>
<dbReference type="EMBL" id="CP001998">
    <property type="protein sequence ID" value="ADE55935.1"/>
    <property type="molecule type" value="Genomic_DNA"/>
</dbReference>
<keyword evidence="1" id="KW-0560">Oxidoreductase</keyword>
<dbReference type="eggNOG" id="COG0673">
    <property type="taxonomic scope" value="Bacteria"/>
</dbReference>
<dbReference type="InterPro" id="IPR000683">
    <property type="entry name" value="Gfo/Idh/MocA-like_OxRdtase_N"/>
</dbReference>
<dbReference type="Gene3D" id="3.40.50.720">
    <property type="entry name" value="NAD(P)-binding Rossmann-like Domain"/>
    <property type="match status" value="1"/>
</dbReference>
<dbReference type="STRING" id="583355.Caka_2922"/>
<dbReference type="InterPro" id="IPR006311">
    <property type="entry name" value="TAT_signal"/>
</dbReference>
<feature type="domain" description="GFO/IDH/MocA-like oxidoreductase" evidence="3">
    <location>
        <begin position="246"/>
        <end position="341"/>
    </location>
</feature>
<dbReference type="PROSITE" id="PS51318">
    <property type="entry name" value="TAT"/>
    <property type="match status" value="1"/>
</dbReference>
<dbReference type="OrthoDB" id="9815825at2"/>
<dbReference type="SUPFAM" id="SSF51735">
    <property type="entry name" value="NAD(P)-binding Rossmann-fold domains"/>
    <property type="match status" value="1"/>
</dbReference>
<dbReference type="GO" id="GO:0016491">
    <property type="term" value="F:oxidoreductase activity"/>
    <property type="evidence" value="ECO:0007669"/>
    <property type="project" value="UniProtKB-KW"/>
</dbReference>
<dbReference type="GO" id="GO:0000166">
    <property type="term" value="F:nucleotide binding"/>
    <property type="evidence" value="ECO:0007669"/>
    <property type="project" value="InterPro"/>
</dbReference>
<dbReference type="Pfam" id="PF22725">
    <property type="entry name" value="GFO_IDH_MocA_C3"/>
    <property type="match status" value="1"/>
</dbReference>
<dbReference type="PANTHER" id="PTHR43818:SF11">
    <property type="entry name" value="BCDNA.GH03377"/>
    <property type="match status" value="1"/>
</dbReference>
<sequence length="462" mass="50893">MNTEFPKISRRNFLAKSGLGTIGAGMALGAPSILSAKDGAPADEIRVGFIGCGKQHEVLFNAMVNIPGIRYVAACDIMKARVGRTFSAIKSRFGYNINRYLDAEEMLEKEELDAVFVATPDFWHAPHTVMALEAGCHVYCEKMMSNTIEGARSMVAAMDRTGKLCQIGHQRRSNPRYLFTYNELIKKNNITGQIVNMNGQWNRALSSSQDIVSKPSILPKADVLKKYGFDAGADHSLTEEELRHRFLNWRFYLALSGGPISDLGAHQIDTFNWFMGVQPKSVMASGGRSFFKDREHFDNVMCIFDYDSPQGNARAFYQVLTTTSAGGGYYESFMGTNGTIEISEREAYTNIYKESGADNGATWDDLVRRGVLKKGAAGKAAGGADAIASYESAPPDEYGLPGGLNKPPHQPHIENFLSGIRGEAKLTCDARHALEAEAPIYWVNPAAESKEIIKFTDEHLHT</sequence>
<dbReference type="InterPro" id="IPR055170">
    <property type="entry name" value="GFO_IDH_MocA-like_dom"/>
</dbReference>
<dbReference type="KEGG" id="caa:Caka_2922"/>
<dbReference type="AlphaFoldDB" id="D5ER91"/>